<feature type="binding site" evidence="10">
    <location>
        <position position="71"/>
    </location>
    <ligand>
        <name>Mn(2+)</name>
        <dbReference type="ChEBI" id="CHEBI:29035"/>
    </ligand>
</feature>
<comment type="catalytic activity">
    <reaction evidence="10">
        <text>isopentenyl diphosphate = dimethylallyl diphosphate</text>
        <dbReference type="Rhea" id="RHEA:23284"/>
        <dbReference type="ChEBI" id="CHEBI:57623"/>
        <dbReference type="ChEBI" id="CHEBI:128769"/>
        <dbReference type="EC" id="5.3.3.2"/>
    </reaction>
</comment>
<dbReference type="GO" id="GO:0004452">
    <property type="term" value="F:isopentenyl-diphosphate delta-isomerase activity"/>
    <property type="evidence" value="ECO:0007669"/>
    <property type="project" value="UniProtKB-UniRule"/>
</dbReference>
<dbReference type="NCBIfam" id="TIGR02150">
    <property type="entry name" value="IPP_isom_1"/>
    <property type="match status" value="1"/>
</dbReference>
<comment type="subcellular location">
    <subcellularLocation>
        <location evidence="10">Cytoplasm</location>
    </subcellularLocation>
</comment>
<dbReference type="PANTHER" id="PTHR10885:SF0">
    <property type="entry name" value="ISOPENTENYL-DIPHOSPHATE DELTA-ISOMERASE"/>
    <property type="match status" value="1"/>
</dbReference>
<comment type="cofactor">
    <cofactor evidence="10">
        <name>Mn(2+)</name>
        <dbReference type="ChEBI" id="CHEBI:29035"/>
    </cofactor>
    <text evidence="10">Binds 1 Mn(2+) ion per subunit.</text>
</comment>
<keyword evidence="9 10" id="KW-0413">Isomerase</keyword>
<protein>
    <recommendedName>
        <fullName evidence="3 10">Isopentenyl-diphosphate Delta-isomerase</fullName>
        <shortName evidence="10">IPP isomerase</shortName>
        <ecNumber evidence="3 10">5.3.3.2</ecNumber>
    </recommendedName>
    <alternativeName>
        <fullName evidence="10">IPP:DMAPP isomerase</fullName>
    </alternativeName>
    <alternativeName>
        <fullName evidence="10">Isopentenyl pyrophosphate isomerase</fullName>
    </alternativeName>
</protein>
<dbReference type="Proteomes" id="UP000003729">
    <property type="component" value="Unassembled WGS sequence"/>
</dbReference>
<dbReference type="GO" id="GO:0046872">
    <property type="term" value="F:metal ion binding"/>
    <property type="evidence" value="ECO:0007669"/>
    <property type="project" value="UniProtKB-KW"/>
</dbReference>
<dbReference type="eggNOG" id="COG1443">
    <property type="taxonomic scope" value="Bacteria"/>
</dbReference>
<evidence type="ECO:0000256" key="2">
    <source>
        <dbReference type="ARBA" id="ARBA00007579"/>
    </source>
</evidence>
<comment type="pathway">
    <text evidence="1 10">Isoprenoid biosynthesis; dimethylallyl diphosphate biosynthesis; dimethylallyl diphosphate from isopentenyl diphosphate: step 1/1.</text>
</comment>
<comment type="function">
    <text evidence="10">Catalyzes the 1,3-allylic rearrangement of the homoallylic substrate isopentenyl (IPP) to its highly electrophilic allylic isomer, dimethylallyl diphosphate (DMAPP).</text>
</comment>
<feature type="binding site" evidence="10">
    <location>
        <position position="28"/>
    </location>
    <ligand>
        <name>Mn(2+)</name>
        <dbReference type="ChEBI" id="CHEBI:29035"/>
    </ligand>
</feature>
<keyword evidence="6 10" id="KW-0460">Magnesium</keyword>
<dbReference type="PROSITE" id="PS51462">
    <property type="entry name" value="NUDIX"/>
    <property type="match status" value="1"/>
</dbReference>
<dbReference type="PIRSF" id="PIRSF018427">
    <property type="entry name" value="Isopntndiph_ism"/>
    <property type="match status" value="1"/>
</dbReference>
<dbReference type="AlphaFoldDB" id="B6X9U1"/>
<evidence type="ECO:0000313" key="14">
    <source>
        <dbReference type="Proteomes" id="UP000003729"/>
    </source>
</evidence>
<feature type="active site" evidence="10 11">
    <location>
        <position position="69"/>
    </location>
</feature>
<dbReference type="InterPro" id="IPR000086">
    <property type="entry name" value="NUDIX_hydrolase_dom"/>
</dbReference>
<organism evidence="13 14">
    <name type="scientific">Providencia alcalifaciens DSM 30120</name>
    <dbReference type="NCBI Taxonomy" id="520999"/>
    <lineage>
        <taxon>Bacteria</taxon>
        <taxon>Pseudomonadati</taxon>
        <taxon>Pseudomonadota</taxon>
        <taxon>Gammaproteobacteria</taxon>
        <taxon>Enterobacterales</taxon>
        <taxon>Morganellaceae</taxon>
        <taxon>Providencia</taxon>
    </lineage>
</organism>
<comment type="subunit">
    <text evidence="10">Homodimer.</text>
</comment>
<evidence type="ECO:0000256" key="7">
    <source>
        <dbReference type="ARBA" id="ARBA00023211"/>
    </source>
</evidence>
<feature type="binding site" evidence="10">
    <location>
        <position position="114"/>
    </location>
    <ligand>
        <name>Mn(2+)</name>
        <dbReference type="ChEBI" id="CHEBI:29035"/>
    </ligand>
</feature>
<dbReference type="HAMAP" id="MF_00202">
    <property type="entry name" value="Idi"/>
    <property type="match status" value="1"/>
</dbReference>
<dbReference type="SUPFAM" id="SSF55811">
    <property type="entry name" value="Nudix"/>
    <property type="match status" value="1"/>
</dbReference>
<evidence type="ECO:0000256" key="10">
    <source>
        <dbReference type="HAMAP-Rule" id="MF_00202"/>
    </source>
</evidence>
<feature type="binding site" evidence="10">
    <location>
        <position position="34"/>
    </location>
    <ligand>
        <name>Mn(2+)</name>
        <dbReference type="ChEBI" id="CHEBI:29035"/>
    </ligand>
</feature>
<comment type="similarity">
    <text evidence="2 10">Belongs to the IPP isomerase type 1 family.</text>
</comment>
<feature type="binding site" evidence="10">
    <location>
        <position position="116"/>
    </location>
    <ligand>
        <name>Mn(2+)</name>
        <dbReference type="ChEBI" id="CHEBI:29035"/>
    </ligand>
</feature>
<dbReference type="EMBL" id="ABXW01000004">
    <property type="protein sequence ID" value="EEB47494.1"/>
    <property type="molecule type" value="Genomic_DNA"/>
</dbReference>
<dbReference type="UniPathway" id="UPA00059">
    <property type="reaction ID" value="UER00104"/>
</dbReference>
<keyword evidence="5 10" id="KW-0479">Metal-binding</keyword>
<dbReference type="InterPro" id="IPR056375">
    <property type="entry name" value="Idi_bact"/>
</dbReference>
<dbReference type="InterPro" id="IPR011876">
    <property type="entry name" value="IsopentenylPP_isomerase_typ1"/>
</dbReference>
<dbReference type="InterPro" id="IPR015797">
    <property type="entry name" value="NUDIX_hydrolase-like_dom_sf"/>
</dbReference>
<comment type="cofactor">
    <cofactor evidence="10">
        <name>Mg(2+)</name>
        <dbReference type="ChEBI" id="CHEBI:18420"/>
    </cofactor>
    <text evidence="10">Binds 1 Mg(2+) ion per subunit. The magnesium ion binds only when substrate is bound.</text>
</comment>
<evidence type="ECO:0000256" key="5">
    <source>
        <dbReference type="ARBA" id="ARBA00022723"/>
    </source>
</evidence>
<evidence type="ECO:0000256" key="11">
    <source>
        <dbReference type="PIRSR" id="PIRSR018427-1"/>
    </source>
</evidence>
<evidence type="ECO:0000256" key="6">
    <source>
        <dbReference type="ARBA" id="ARBA00022842"/>
    </source>
</evidence>
<keyword evidence="7 10" id="KW-0464">Manganese</keyword>
<dbReference type="GO" id="GO:0050992">
    <property type="term" value="P:dimethylallyl diphosphate biosynthetic process"/>
    <property type="evidence" value="ECO:0007669"/>
    <property type="project" value="UniProtKB-UniRule"/>
</dbReference>
<dbReference type="Pfam" id="PF00293">
    <property type="entry name" value="NUDIX"/>
    <property type="match status" value="1"/>
</dbReference>
<dbReference type="CDD" id="cd02885">
    <property type="entry name" value="NUDIX_IPP_Isomerase"/>
    <property type="match status" value="1"/>
</dbReference>
<comment type="caution">
    <text evidence="13">The sequence shown here is derived from an EMBL/GenBank/DDBJ whole genome shotgun (WGS) entry which is preliminary data.</text>
</comment>
<dbReference type="GO" id="GO:0005737">
    <property type="term" value="C:cytoplasm"/>
    <property type="evidence" value="ECO:0007669"/>
    <property type="project" value="UniProtKB-SubCell"/>
</dbReference>
<evidence type="ECO:0000259" key="12">
    <source>
        <dbReference type="PROSITE" id="PS51462"/>
    </source>
</evidence>
<dbReference type="EC" id="5.3.3.2" evidence="3 10"/>
<evidence type="ECO:0000313" key="13">
    <source>
        <dbReference type="EMBL" id="EEB47494.1"/>
    </source>
</evidence>
<name>B6X9U1_9GAMM</name>
<dbReference type="NCBIfam" id="NF002995">
    <property type="entry name" value="PRK03759.1"/>
    <property type="match status" value="1"/>
</dbReference>
<gene>
    <name evidence="10" type="primary">idi</name>
    <name evidence="13" type="ORF">PROVALCAL_00086</name>
</gene>
<evidence type="ECO:0000256" key="4">
    <source>
        <dbReference type="ARBA" id="ARBA00022490"/>
    </source>
</evidence>
<evidence type="ECO:0000256" key="3">
    <source>
        <dbReference type="ARBA" id="ARBA00012057"/>
    </source>
</evidence>
<evidence type="ECO:0000256" key="9">
    <source>
        <dbReference type="ARBA" id="ARBA00023235"/>
    </source>
</evidence>
<evidence type="ECO:0000256" key="1">
    <source>
        <dbReference type="ARBA" id="ARBA00004826"/>
    </source>
</evidence>
<feature type="active site" evidence="10 11">
    <location>
        <position position="116"/>
    </location>
</feature>
<reference evidence="13 14" key="1">
    <citation type="submission" date="2008-10" db="EMBL/GenBank/DDBJ databases">
        <title>Draft genome sequence of Providencia alcalifaciens (DSM 30120).</title>
        <authorList>
            <person name="Sudarsanam P."/>
            <person name="Ley R."/>
            <person name="Guruge J."/>
            <person name="Turnbaugh P.J."/>
            <person name="Mahowald M."/>
            <person name="Liep D."/>
            <person name="Gordon J."/>
        </authorList>
    </citation>
    <scope>NUCLEOTIDE SEQUENCE [LARGE SCALE GENOMIC DNA]</scope>
    <source>
        <strain evidence="13 14">DSM 30120</strain>
    </source>
</reference>
<dbReference type="GO" id="GO:0009240">
    <property type="term" value="P:isopentenyl diphosphate biosynthetic process"/>
    <property type="evidence" value="ECO:0007669"/>
    <property type="project" value="TreeGrafter"/>
</dbReference>
<accession>B6X9U1</accession>
<dbReference type="PANTHER" id="PTHR10885">
    <property type="entry name" value="ISOPENTENYL-DIPHOSPHATE DELTA-ISOMERASE"/>
    <property type="match status" value="1"/>
</dbReference>
<keyword evidence="4 10" id="KW-0963">Cytoplasm</keyword>
<evidence type="ECO:0000256" key="8">
    <source>
        <dbReference type="ARBA" id="ARBA00023229"/>
    </source>
</evidence>
<feature type="domain" description="Nudix hydrolase" evidence="12">
    <location>
        <begin position="32"/>
        <end position="164"/>
    </location>
</feature>
<proteinExistence type="inferred from homology"/>
<sequence>MNQMIEELLILVNQQDTPIGTMPKLLAHQRGCLHRAFSIFIFNHKNELLIQQRALHKYHSAGQWANSCCSHPRPQEETHDAALRRLNDELGFSTELKHVGEFIYKADVYGGLIEHEYDHLFVGYYDALVIPNPDEVSAIRWVSLDVLDKEIRIHPEKFTPWFKKIWEKYPLLNFYS</sequence>
<keyword evidence="8 10" id="KW-0414">Isoprene biosynthesis</keyword>
<feature type="binding site" evidence="10">
    <location>
        <position position="89"/>
    </location>
    <ligand>
        <name>Mg(2+)</name>
        <dbReference type="ChEBI" id="CHEBI:18420"/>
    </ligand>
</feature>
<dbReference type="Gene3D" id="3.90.79.10">
    <property type="entry name" value="Nucleoside Triphosphate Pyrophosphohydrolase"/>
    <property type="match status" value="1"/>
</dbReference>
<reference evidence="13 14" key="2">
    <citation type="submission" date="2008-10" db="EMBL/GenBank/DDBJ databases">
        <authorList>
            <person name="Fulton L."/>
            <person name="Clifton S."/>
            <person name="Fulton B."/>
            <person name="Xu J."/>
            <person name="Minx P."/>
            <person name="Pepin K.H."/>
            <person name="Johnson M."/>
            <person name="Bhonagiri V."/>
            <person name="Nash W.E."/>
            <person name="Mardis E.R."/>
            <person name="Wilson R.K."/>
        </authorList>
    </citation>
    <scope>NUCLEOTIDE SEQUENCE [LARGE SCALE GENOMIC DNA]</scope>
    <source>
        <strain evidence="13 14">DSM 30120</strain>
    </source>
</reference>